<keyword evidence="2" id="KW-1185">Reference proteome</keyword>
<dbReference type="EMBL" id="PVNH01000009">
    <property type="protein sequence ID" value="PRX45468.1"/>
    <property type="molecule type" value="Genomic_DNA"/>
</dbReference>
<proteinExistence type="predicted"/>
<sequence>MNCASCEARLDHCHGTLVQHADGGAECTDGGCTGPDPVRHALLLDCASVDGGCACLLVEYESELLRAS</sequence>
<dbReference type="Proteomes" id="UP000238362">
    <property type="component" value="Unassembled WGS sequence"/>
</dbReference>
<dbReference type="OrthoDB" id="3629104at2"/>
<evidence type="ECO:0000313" key="2">
    <source>
        <dbReference type="Proteomes" id="UP000238362"/>
    </source>
</evidence>
<accession>A0A2T0LQ43</accession>
<reference evidence="1 2" key="1">
    <citation type="submission" date="2018-03" db="EMBL/GenBank/DDBJ databases">
        <title>Genomic Encyclopedia of Type Strains, Phase III (KMG-III): the genomes of soil and plant-associated and newly described type strains.</title>
        <authorList>
            <person name="Whitman W."/>
        </authorList>
    </citation>
    <scope>NUCLEOTIDE SEQUENCE [LARGE SCALE GENOMIC DNA]</scope>
    <source>
        <strain evidence="1 2">CGMCC 4.7125</strain>
    </source>
</reference>
<dbReference type="AlphaFoldDB" id="A0A2T0LQ43"/>
<dbReference type="RefSeq" id="WP_106180672.1">
    <property type="nucleotide sequence ID" value="NZ_PVNH01000009.1"/>
</dbReference>
<comment type="caution">
    <text evidence="1">The sequence shown here is derived from an EMBL/GenBank/DDBJ whole genome shotgun (WGS) entry which is preliminary data.</text>
</comment>
<evidence type="ECO:0000313" key="1">
    <source>
        <dbReference type="EMBL" id="PRX45468.1"/>
    </source>
</evidence>
<name>A0A2T0LQ43_9PSEU</name>
<organism evidence="1 2">
    <name type="scientific">Prauserella shujinwangii</name>
    <dbReference type="NCBI Taxonomy" id="1453103"/>
    <lineage>
        <taxon>Bacteria</taxon>
        <taxon>Bacillati</taxon>
        <taxon>Actinomycetota</taxon>
        <taxon>Actinomycetes</taxon>
        <taxon>Pseudonocardiales</taxon>
        <taxon>Pseudonocardiaceae</taxon>
        <taxon>Prauserella</taxon>
    </lineage>
</organism>
<gene>
    <name evidence="1" type="ORF">B0I33_109131</name>
</gene>
<protein>
    <submittedName>
        <fullName evidence="1">Uncharacterized protein</fullName>
    </submittedName>
</protein>